<dbReference type="RefSeq" id="WP_271987977.1">
    <property type="nucleotide sequence ID" value="NZ_JAQMFS010000100.1"/>
</dbReference>
<keyword evidence="3" id="KW-0472">Membrane</keyword>
<evidence type="ECO:0000259" key="4">
    <source>
        <dbReference type="Pfam" id="PF04650"/>
    </source>
</evidence>
<protein>
    <submittedName>
        <fullName evidence="6">YSIRK-type signal peptide-containing protein</fullName>
    </submittedName>
</protein>
<dbReference type="NCBIfam" id="TIGR01168">
    <property type="entry name" value="YSIRK_signal"/>
    <property type="match status" value="1"/>
</dbReference>
<dbReference type="Gene3D" id="2.60.40.4300">
    <property type="match status" value="1"/>
</dbReference>
<evidence type="ECO:0000256" key="2">
    <source>
        <dbReference type="SAM" id="MobiDB-lite"/>
    </source>
</evidence>
<dbReference type="EMBL" id="JAQMFS010000100">
    <property type="protein sequence ID" value="MDB6186754.1"/>
    <property type="molecule type" value="Genomic_DNA"/>
</dbReference>
<comment type="caution">
    <text evidence="6">The sequence shown here is derived from an EMBL/GenBank/DDBJ whole genome shotgun (WGS) entry which is preliminary data.</text>
</comment>
<feature type="domain" description="Mub B2-like" evidence="5">
    <location>
        <begin position="226"/>
        <end position="313"/>
    </location>
</feature>
<reference evidence="6" key="1">
    <citation type="submission" date="2023-08" db="EMBL/GenBank/DDBJ databases">
        <title>Dental plaque isolates bound by oral lectin ZG16B.</title>
        <authorList>
            <person name="Ghosh S."/>
        </authorList>
    </citation>
    <scope>NUCLEOTIDE SEQUENCE</scope>
    <source>
        <strain evidence="6">DP3_5B</strain>
    </source>
</reference>
<name>A0AAW6B6P2_9BACL</name>
<dbReference type="Pfam" id="PF17966">
    <property type="entry name" value="Muc_B2"/>
    <property type="match status" value="1"/>
</dbReference>
<keyword evidence="3" id="KW-1133">Transmembrane helix</keyword>
<evidence type="ECO:0000313" key="6">
    <source>
        <dbReference type="EMBL" id="MDB6186754.1"/>
    </source>
</evidence>
<feature type="domain" description="YSIRK Gram-positive signal peptide" evidence="4">
    <location>
        <begin position="2"/>
        <end position="23"/>
    </location>
</feature>
<gene>
    <name evidence="6" type="ORF">PNO30_08265</name>
</gene>
<feature type="compositionally biased region" description="Basic and acidic residues" evidence="2">
    <location>
        <begin position="380"/>
        <end position="413"/>
    </location>
</feature>
<dbReference type="NCBIfam" id="TIGR01167">
    <property type="entry name" value="LPXTG_anchor"/>
    <property type="match status" value="1"/>
</dbReference>
<sequence>MKTNNKFLIRKYSVGVVSVIIGLFILAGANSDDRVYANNESVPPIVSGVPEGGNPDGVDKVVDKNNAVVDKGDLSRVPTPVTPGYFALEKEAPKVAATPDEVEKEVDIDLVELGEIKYRDVKTKEIVAEKIYENDNNDPTRAGLTTLPELPKGYRFVNKGLDRVETREIVVQKFLEKPYVSEEVGIKIKLQEVDGKLAVDPNINIEADKFAPGHNLVFDVEKYINDVEKATKQVVEFVGAEGKEPKTNIQDGYKFLGEYNDETKETTWKEKTHAYSSVDVPVVEKYFADKKQAGGKEVTPEKPEVTDTVTYKHLGKIVPVDEKGNLIEKAPTPDYLNDLKDPTKAMETPVPELKGYTPTVKSVVPKDLAKDTKVVYKKVEKPKVPEKPKETPKTPEVPKEKPKTPEVPKETPKKPNVPKIEQPRVPEVPKKEVSEKPKVPEVHKGEIKPTPEVHKKENSKLPNTGMEQTETIVLGMLMLLLTGFVARLTRTKKD</sequence>
<evidence type="ECO:0000256" key="1">
    <source>
        <dbReference type="ARBA" id="ARBA00022729"/>
    </source>
</evidence>
<keyword evidence="3" id="KW-0812">Transmembrane</keyword>
<evidence type="ECO:0000259" key="5">
    <source>
        <dbReference type="Pfam" id="PF17966"/>
    </source>
</evidence>
<dbReference type="InterPro" id="IPR041495">
    <property type="entry name" value="Mub_B2"/>
</dbReference>
<keyword evidence="1" id="KW-0732">Signal</keyword>
<feature type="compositionally biased region" description="Basic and acidic residues" evidence="2">
    <location>
        <begin position="421"/>
        <end position="459"/>
    </location>
</feature>
<accession>A0AAW6B6P2</accession>
<dbReference type="AlphaFoldDB" id="A0AAW6B6P2"/>
<organism evidence="6 7">
    <name type="scientific">Gemella haemolysans</name>
    <dbReference type="NCBI Taxonomy" id="1379"/>
    <lineage>
        <taxon>Bacteria</taxon>
        <taxon>Bacillati</taxon>
        <taxon>Bacillota</taxon>
        <taxon>Bacilli</taxon>
        <taxon>Bacillales</taxon>
        <taxon>Gemellaceae</taxon>
        <taxon>Gemella</taxon>
    </lineage>
</organism>
<proteinExistence type="predicted"/>
<feature type="region of interest" description="Disordered" evidence="2">
    <location>
        <begin position="380"/>
        <end position="466"/>
    </location>
</feature>
<dbReference type="Proteomes" id="UP001212217">
    <property type="component" value="Unassembled WGS sequence"/>
</dbReference>
<dbReference type="InterPro" id="IPR005877">
    <property type="entry name" value="YSIRK_signal_dom"/>
</dbReference>
<dbReference type="Pfam" id="PF04650">
    <property type="entry name" value="YSIRK_signal"/>
    <property type="match status" value="1"/>
</dbReference>
<feature type="transmembrane region" description="Helical" evidence="3">
    <location>
        <begin position="471"/>
        <end position="489"/>
    </location>
</feature>
<evidence type="ECO:0000313" key="7">
    <source>
        <dbReference type="Proteomes" id="UP001212217"/>
    </source>
</evidence>
<evidence type="ECO:0000256" key="3">
    <source>
        <dbReference type="SAM" id="Phobius"/>
    </source>
</evidence>